<dbReference type="InterPro" id="IPR012674">
    <property type="entry name" value="Calycin"/>
</dbReference>
<evidence type="ECO:0000313" key="1">
    <source>
        <dbReference type="EMBL" id="KAL0071827.1"/>
    </source>
</evidence>
<comment type="caution">
    <text evidence="1">The sequence shown here is derived from an EMBL/GenBank/DDBJ whole genome shotgun (WGS) entry which is preliminary data.</text>
</comment>
<proteinExistence type="predicted"/>
<name>A0ABR3AEL0_9AGAR</name>
<dbReference type="EMBL" id="JBBXMP010000002">
    <property type="protein sequence ID" value="KAL0071827.1"/>
    <property type="molecule type" value="Genomic_DNA"/>
</dbReference>
<organism evidence="1 2">
    <name type="scientific">Marasmius tenuissimus</name>
    <dbReference type="NCBI Taxonomy" id="585030"/>
    <lineage>
        <taxon>Eukaryota</taxon>
        <taxon>Fungi</taxon>
        <taxon>Dikarya</taxon>
        <taxon>Basidiomycota</taxon>
        <taxon>Agaricomycotina</taxon>
        <taxon>Agaricomycetes</taxon>
        <taxon>Agaricomycetidae</taxon>
        <taxon>Agaricales</taxon>
        <taxon>Marasmiineae</taxon>
        <taxon>Marasmiaceae</taxon>
        <taxon>Marasmius</taxon>
    </lineage>
</organism>
<dbReference type="Gene3D" id="2.40.128.20">
    <property type="match status" value="1"/>
</dbReference>
<dbReference type="InterPro" id="IPR053037">
    <property type="entry name" value="Pericyclase_pydY-like"/>
</dbReference>
<sequence length="190" mass="21571">MAVPTEFTTLDISGKFVMNKTLSDSHDEILAAQGISWMTRKAISLATITLSIKHYKDDQDVEHIDIDQTLTGGIKGTREERTLWWKERENSDHLFGPVVGKSRRVKDLSVVDPSDDWLKTGWTADSLEHGLVHSHVESDTPKSGKTWIGVQLWGMEEVNNERRYTRHVHFTGPDAKVIRARLVYDYIGAV</sequence>
<protein>
    <submittedName>
        <fullName evidence="1">Uncharacterized protein</fullName>
    </submittedName>
</protein>
<evidence type="ECO:0000313" key="2">
    <source>
        <dbReference type="Proteomes" id="UP001437256"/>
    </source>
</evidence>
<accession>A0ABR3AEL0</accession>
<dbReference type="PANTHER" id="PTHR38115:SF1">
    <property type="entry name" value="LIPOCALIN-LIKE DOMAIN-CONTAINING PROTEIN"/>
    <property type="match status" value="1"/>
</dbReference>
<reference evidence="1 2" key="1">
    <citation type="submission" date="2024-05" db="EMBL/GenBank/DDBJ databases">
        <title>A draft genome resource for the thread blight pathogen Marasmius tenuissimus strain MS-2.</title>
        <authorList>
            <person name="Yulfo-Soto G.E."/>
            <person name="Baruah I.K."/>
            <person name="Amoako-Attah I."/>
            <person name="Bukari Y."/>
            <person name="Meinhardt L.W."/>
            <person name="Bailey B.A."/>
            <person name="Cohen S.P."/>
        </authorList>
    </citation>
    <scope>NUCLEOTIDE SEQUENCE [LARGE SCALE GENOMIC DNA]</scope>
    <source>
        <strain evidence="1 2">MS-2</strain>
    </source>
</reference>
<dbReference type="SUPFAM" id="SSF50814">
    <property type="entry name" value="Lipocalins"/>
    <property type="match status" value="1"/>
</dbReference>
<dbReference type="Proteomes" id="UP001437256">
    <property type="component" value="Unassembled WGS sequence"/>
</dbReference>
<gene>
    <name evidence="1" type="ORF">AAF712_000749</name>
</gene>
<dbReference type="PANTHER" id="PTHR38115">
    <property type="entry name" value="LIPOCALIN-LIKE DOMAIN-CONTAINING PROTEIN"/>
    <property type="match status" value="1"/>
</dbReference>
<keyword evidence="2" id="KW-1185">Reference proteome</keyword>